<dbReference type="OrthoDB" id="6638191at2"/>
<accession>A0A1H8QKN4</accession>
<reference evidence="2" key="1">
    <citation type="submission" date="2016-10" db="EMBL/GenBank/DDBJ databases">
        <authorList>
            <person name="Varghese N."/>
            <person name="Submissions S."/>
        </authorList>
    </citation>
    <scope>NUCLEOTIDE SEQUENCE [LARGE SCALE GENOMIC DNA]</scope>
    <source>
        <strain evidence="2">Nm76</strain>
    </source>
</reference>
<dbReference type="STRING" id="42354.SAMN05216333_11217"/>
<protein>
    <submittedName>
        <fullName evidence="1">Uncharacterized protein</fullName>
    </submittedName>
</protein>
<dbReference type="RefSeq" id="WP_090322596.1">
    <property type="nucleotide sequence ID" value="NZ_FNOE01000047.1"/>
</dbReference>
<evidence type="ECO:0000313" key="2">
    <source>
        <dbReference type="Proteomes" id="UP000198814"/>
    </source>
</evidence>
<dbReference type="EMBL" id="FODO01000012">
    <property type="protein sequence ID" value="SEO54497.1"/>
    <property type="molecule type" value="Genomic_DNA"/>
</dbReference>
<keyword evidence="2" id="KW-1185">Reference proteome</keyword>
<organism evidence="1 2">
    <name type="scientific">Nitrosomonas oligotropha</name>
    <dbReference type="NCBI Taxonomy" id="42354"/>
    <lineage>
        <taxon>Bacteria</taxon>
        <taxon>Pseudomonadati</taxon>
        <taxon>Pseudomonadota</taxon>
        <taxon>Betaproteobacteria</taxon>
        <taxon>Nitrosomonadales</taxon>
        <taxon>Nitrosomonadaceae</taxon>
        <taxon>Nitrosomonas</taxon>
    </lineage>
</organism>
<name>A0A1H8QKN4_9PROT</name>
<proteinExistence type="predicted"/>
<dbReference type="AlphaFoldDB" id="A0A1H8QKN4"/>
<sequence>MEKQKSVIGMAWYRAEDYDAILRIMSDSHQFPDRFDVWLAKAEAFEKDGASHGYVVVRAVIDPKTFPNWCKSCNLNVDAEARTYFANLAARKYAIKLSGY</sequence>
<gene>
    <name evidence="1" type="ORF">SAMN05216333_11217</name>
</gene>
<evidence type="ECO:0000313" key="1">
    <source>
        <dbReference type="EMBL" id="SEO54497.1"/>
    </source>
</evidence>
<dbReference type="Proteomes" id="UP000198814">
    <property type="component" value="Unassembled WGS sequence"/>
</dbReference>